<gene>
    <name evidence="2" type="ORF">BG454_04885</name>
</gene>
<name>A0A2K8KBG1_9RHOB</name>
<dbReference type="EMBL" id="CP024899">
    <property type="protein sequence ID" value="ATX65243.1"/>
    <property type="molecule type" value="Genomic_DNA"/>
</dbReference>
<evidence type="ECO:0000256" key="1">
    <source>
        <dbReference type="SAM" id="Phobius"/>
    </source>
</evidence>
<keyword evidence="1" id="KW-0472">Membrane</keyword>
<evidence type="ECO:0000313" key="3">
    <source>
        <dbReference type="Proteomes" id="UP000228948"/>
    </source>
</evidence>
<reference evidence="2 3" key="1">
    <citation type="submission" date="2017-11" db="EMBL/GenBank/DDBJ databases">
        <title>Revised Sequence and Annotation of the Rhodobaca barguzinensis strain alga05 Genome.</title>
        <authorList>
            <person name="Kopejtka K."/>
            <person name="Tomasch J.M."/>
            <person name="Bunk B."/>
            <person name="Koblizek M."/>
        </authorList>
    </citation>
    <scope>NUCLEOTIDE SEQUENCE [LARGE SCALE GENOMIC DNA]</scope>
    <source>
        <strain evidence="3">alga05</strain>
    </source>
</reference>
<organism evidence="2 3">
    <name type="scientific">Roseinatronobacter bogoriensis subsp. barguzinensis</name>
    <dbReference type="NCBI Taxonomy" id="441209"/>
    <lineage>
        <taxon>Bacteria</taxon>
        <taxon>Pseudomonadati</taxon>
        <taxon>Pseudomonadota</taxon>
        <taxon>Alphaproteobacteria</taxon>
        <taxon>Rhodobacterales</taxon>
        <taxon>Paracoccaceae</taxon>
        <taxon>Roseinatronobacter</taxon>
    </lineage>
</organism>
<protein>
    <submittedName>
        <fullName evidence="2">Uncharacterized protein</fullName>
    </submittedName>
</protein>
<accession>A0A2K8KBG1</accession>
<keyword evidence="1" id="KW-0812">Transmembrane</keyword>
<evidence type="ECO:0000313" key="2">
    <source>
        <dbReference type="EMBL" id="ATX65243.1"/>
    </source>
</evidence>
<dbReference type="KEGG" id="rbg:BG454_04885"/>
<feature type="transmembrane region" description="Helical" evidence="1">
    <location>
        <begin position="25"/>
        <end position="43"/>
    </location>
</feature>
<proteinExistence type="predicted"/>
<keyword evidence="1" id="KW-1133">Transmembrane helix</keyword>
<dbReference type="Proteomes" id="UP000228948">
    <property type="component" value="Chromosome"/>
</dbReference>
<dbReference type="AlphaFoldDB" id="A0A2K8KBG1"/>
<sequence length="75" mass="8384">MCFLVSGATIPLLAGTIFEPGYERLFLQGFGISKLFFIFVFGFQRSTYFGLPKDFPKVCGCFLPDIKGACLRVFV</sequence>
<keyword evidence="3" id="KW-1185">Reference proteome</keyword>